<dbReference type="Pfam" id="PF06916">
    <property type="entry name" value="FAM210A-B_dom"/>
    <property type="match status" value="1"/>
</dbReference>
<keyword evidence="1" id="KW-1133">Transmembrane helix</keyword>
<proteinExistence type="predicted"/>
<dbReference type="EnsemblMetazoa" id="tetur08g03240.1">
    <property type="protein sequence ID" value="tetur08g03240.1"/>
    <property type="gene ID" value="tetur08g03240"/>
</dbReference>
<reference evidence="3" key="2">
    <citation type="submission" date="2015-06" db="UniProtKB">
        <authorList>
            <consortium name="EnsemblMetazoa"/>
        </authorList>
    </citation>
    <scope>IDENTIFICATION</scope>
</reference>
<dbReference type="PANTHER" id="PTHR21377">
    <property type="entry name" value="PROTEIN FAM210B, MITOCHONDRIAL"/>
    <property type="match status" value="1"/>
</dbReference>
<sequence>MIRTGIKSFVDSFSYPILNNYSKILKLNVSPHVNLLRPIAGISHFRCTNSKQSWSASEINHISGSSLKLNFVYGPEIVPCREIQTTTTGKTSPLLHVNLLTTRMNENTMNSFHDRRCFSNDVKPEENIDTEKLDRKDKKGRFKALIRDYGVTAVVFHVTISLASLGVCWLLVNSSLPMEDIFVWLGIHQKLGSLTEAASTSTNFVVAYALHKSFALVRLSITAAFVPILVRFLRSKGIIKPVANVIKK</sequence>
<dbReference type="Proteomes" id="UP000015104">
    <property type="component" value="Unassembled WGS sequence"/>
</dbReference>
<reference evidence="4" key="1">
    <citation type="submission" date="2011-08" db="EMBL/GenBank/DDBJ databases">
        <authorList>
            <person name="Rombauts S."/>
        </authorList>
    </citation>
    <scope>NUCLEOTIDE SEQUENCE</scope>
    <source>
        <strain evidence="4">London</strain>
    </source>
</reference>
<dbReference type="STRING" id="32264.T1KB89"/>
<keyword evidence="1" id="KW-0812">Transmembrane</keyword>
<evidence type="ECO:0000259" key="2">
    <source>
        <dbReference type="Pfam" id="PF06916"/>
    </source>
</evidence>
<evidence type="ECO:0000256" key="1">
    <source>
        <dbReference type="SAM" id="Phobius"/>
    </source>
</evidence>
<dbReference type="AlphaFoldDB" id="T1KB89"/>
<dbReference type="OrthoDB" id="426386at2759"/>
<gene>
    <name evidence="3" type="primary">107362823</name>
</gene>
<dbReference type="InterPro" id="IPR009688">
    <property type="entry name" value="FAM210A/B-like_dom"/>
</dbReference>
<accession>T1KB89</accession>
<protein>
    <recommendedName>
        <fullName evidence="2">DUF1279 domain-containing protein</fullName>
    </recommendedName>
</protein>
<dbReference type="EMBL" id="CAEY01001946">
    <property type="status" value="NOT_ANNOTATED_CDS"/>
    <property type="molecule type" value="Genomic_DNA"/>
</dbReference>
<dbReference type="InterPro" id="IPR045866">
    <property type="entry name" value="FAM210A/B-like"/>
</dbReference>
<feature type="transmembrane region" description="Helical" evidence="1">
    <location>
        <begin position="149"/>
        <end position="172"/>
    </location>
</feature>
<organism evidence="3 4">
    <name type="scientific">Tetranychus urticae</name>
    <name type="common">Two-spotted spider mite</name>
    <dbReference type="NCBI Taxonomy" id="32264"/>
    <lineage>
        <taxon>Eukaryota</taxon>
        <taxon>Metazoa</taxon>
        <taxon>Ecdysozoa</taxon>
        <taxon>Arthropoda</taxon>
        <taxon>Chelicerata</taxon>
        <taxon>Arachnida</taxon>
        <taxon>Acari</taxon>
        <taxon>Acariformes</taxon>
        <taxon>Trombidiformes</taxon>
        <taxon>Prostigmata</taxon>
        <taxon>Eleutherengona</taxon>
        <taxon>Raphignathae</taxon>
        <taxon>Tetranychoidea</taxon>
        <taxon>Tetranychidae</taxon>
        <taxon>Tetranychus</taxon>
    </lineage>
</organism>
<evidence type="ECO:0000313" key="4">
    <source>
        <dbReference type="Proteomes" id="UP000015104"/>
    </source>
</evidence>
<dbReference type="KEGG" id="tut:107362823"/>
<dbReference type="PANTHER" id="PTHR21377:SF0">
    <property type="entry name" value="PROTEIN FAM210B, MITOCHONDRIAL"/>
    <property type="match status" value="1"/>
</dbReference>
<keyword evidence="1" id="KW-0472">Membrane</keyword>
<name>T1KB89_TETUR</name>
<evidence type="ECO:0000313" key="3">
    <source>
        <dbReference type="EnsemblMetazoa" id="tetur08g03240.1"/>
    </source>
</evidence>
<feature type="domain" description="DUF1279" evidence="2">
    <location>
        <begin position="141"/>
        <end position="228"/>
    </location>
</feature>
<dbReference type="eggNOG" id="KOG4526">
    <property type="taxonomic scope" value="Eukaryota"/>
</dbReference>
<dbReference type="GO" id="GO:0005739">
    <property type="term" value="C:mitochondrion"/>
    <property type="evidence" value="ECO:0007669"/>
    <property type="project" value="TreeGrafter"/>
</dbReference>
<feature type="transmembrane region" description="Helical" evidence="1">
    <location>
        <begin position="214"/>
        <end position="233"/>
    </location>
</feature>
<keyword evidence="4" id="KW-1185">Reference proteome</keyword>
<dbReference type="HOGENOM" id="CLU_1121344_0_0_1"/>